<sequence>MRFGLEILHLFEMYQFYYCNSFSSVSLLLSGIPSLNDFSLGVCCSGLPRGTLTIKKGNI</sequence>
<evidence type="ECO:0000313" key="2">
    <source>
        <dbReference type="WBParaSite" id="Hba_04231"/>
    </source>
</evidence>
<dbReference type="AlphaFoldDB" id="A0A1I7WGW3"/>
<evidence type="ECO:0000313" key="1">
    <source>
        <dbReference type="Proteomes" id="UP000095283"/>
    </source>
</evidence>
<organism evidence="1 2">
    <name type="scientific">Heterorhabditis bacteriophora</name>
    <name type="common">Entomopathogenic nematode worm</name>
    <dbReference type="NCBI Taxonomy" id="37862"/>
    <lineage>
        <taxon>Eukaryota</taxon>
        <taxon>Metazoa</taxon>
        <taxon>Ecdysozoa</taxon>
        <taxon>Nematoda</taxon>
        <taxon>Chromadorea</taxon>
        <taxon>Rhabditida</taxon>
        <taxon>Rhabditina</taxon>
        <taxon>Rhabditomorpha</taxon>
        <taxon>Strongyloidea</taxon>
        <taxon>Heterorhabditidae</taxon>
        <taxon>Heterorhabditis</taxon>
    </lineage>
</organism>
<name>A0A1I7WGW3_HETBA</name>
<accession>A0A1I7WGW3</accession>
<proteinExistence type="predicted"/>
<dbReference type="WBParaSite" id="Hba_04231">
    <property type="protein sequence ID" value="Hba_04231"/>
    <property type="gene ID" value="Hba_04231"/>
</dbReference>
<protein>
    <submittedName>
        <fullName evidence="2">Uncharacterized protein</fullName>
    </submittedName>
</protein>
<reference evidence="2" key="1">
    <citation type="submission" date="2016-11" db="UniProtKB">
        <authorList>
            <consortium name="WormBaseParasite"/>
        </authorList>
    </citation>
    <scope>IDENTIFICATION</scope>
</reference>
<dbReference type="Proteomes" id="UP000095283">
    <property type="component" value="Unplaced"/>
</dbReference>
<keyword evidence="1" id="KW-1185">Reference proteome</keyword>